<feature type="compositionally biased region" description="Low complexity" evidence="1">
    <location>
        <begin position="261"/>
        <end position="272"/>
    </location>
</feature>
<sequence>MDPHAVLPDDDDDDDGDGRQQEGRPHRQRAPPKYLQDYQTELYGRPPPPQTKACAEPGVETSDTALLRQEVAQLRSMVQELTGRVQQYEQSYSEGGSEEEFGIQSQESQAAYEWNQPVPTDTGAQCEKAQSEPNLTESVPVLNPGKISQSVQTLFPCVHKPSTLNVEREQKRPPSITFVRHEPEFRQQEPSSPLPSVSLVHVPPNPVTASYMPQSSVSRASESGLYVPVRSALSSDAPSTHMHEIRPPLSQPTPSMPPQMLPTHMPQASSSYAPPPQTYPTVPTLGAGIALAGYGLHSQWPPAQGTLPPSRAMQPPPIPTPQAPSASSRPSAYHPIYRNSPQSEFLATGGSCTANQETELYKFHILLDHLRLPSARHIALSYAHDPQPFTKALAALERQYGQPHQLALTEIQTLLNLPKLARGDAEGFQNFAVRRLLSKLPVELVSNFARHTRSASSNTHYNLVDFSAWLEGESELLNGGHHEDKLHQDISHNPKRGILVHTVSQPPITSQTVKA</sequence>
<evidence type="ECO:0000313" key="3">
    <source>
        <dbReference type="Proteomes" id="UP000693946"/>
    </source>
</evidence>
<keyword evidence="3" id="KW-1185">Reference proteome</keyword>
<evidence type="ECO:0000256" key="1">
    <source>
        <dbReference type="SAM" id="MobiDB-lite"/>
    </source>
</evidence>
<dbReference type="EMBL" id="JAGKHQ010000019">
    <property type="protein sequence ID" value="KAG7482291.1"/>
    <property type="molecule type" value="Genomic_DNA"/>
</dbReference>
<feature type="region of interest" description="Disordered" evidence="1">
    <location>
        <begin position="300"/>
        <end position="337"/>
    </location>
</feature>
<name>A0AAV6Q610_SOLSE</name>
<evidence type="ECO:0000313" key="2">
    <source>
        <dbReference type="EMBL" id="KAG7482291.1"/>
    </source>
</evidence>
<feature type="compositionally biased region" description="Pro residues" evidence="1">
    <location>
        <begin position="249"/>
        <end position="260"/>
    </location>
</feature>
<dbReference type="AlphaFoldDB" id="A0AAV6Q610"/>
<gene>
    <name evidence="2" type="ORF">JOB18_018190</name>
</gene>
<comment type="caution">
    <text evidence="2">The sequence shown here is derived from an EMBL/GenBank/DDBJ whole genome shotgun (WGS) entry which is preliminary data.</text>
</comment>
<accession>A0AAV6Q610</accession>
<reference evidence="2 3" key="1">
    <citation type="journal article" date="2021" name="Sci. Rep.">
        <title>Chromosome anchoring in Senegalese sole (Solea senegalensis) reveals sex-associated markers and genome rearrangements in flatfish.</title>
        <authorList>
            <person name="Guerrero-Cozar I."/>
            <person name="Gomez-Garrido J."/>
            <person name="Berbel C."/>
            <person name="Martinez-Blanch J.F."/>
            <person name="Alioto T."/>
            <person name="Claros M.G."/>
            <person name="Gagnaire P.A."/>
            <person name="Manchado M."/>
        </authorList>
    </citation>
    <scope>NUCLEOTIDE SEQUENCE [LARGE SCALE GENOMIC DNA]</scope>
    <source>
        <strain evidence="2">Sse05_10M</strain>
    </source>
</reference>
<dbReference type="Proteomes" id="UP000693946">
    <property type="component" value="Linkage Group LG7"/>
</dbReference>
<feature type="region of interest" description="Disordered" evidence="1">
    <location>
        <begin position="234"/>
        <end position="279"/>
    </location>
</feature>
<protein>
    <submittedName>
        <fullName evidence="2">Uncharacterized protein</fullName>
    </submittedName>
</protein>
<proteinExistence type="predicted"/>
<organism evidence="2 3">
    <name type="scientific">Solea senegalensis</name>
    <name type="common">Senegalese sole</name>
    <dbReference type="NCBI Taxonomy" id="28829"/>
    <lineage>
        <taxon>Eukaryota</taxon>
        <taxon>Metazoa</taxon>
        <taxon>Chordata</taxon>
        <taxon>Craniata</taxon>
        <taxon>Vertebrata</taxon>
        <taxon>Euteleostomi</taxon>
        <taxon>Actinopterygii</taxon>
        <taxon>Neopterygii</taxon>
        <taxon>Teleostei</taxon>
        <taxon>Neoteleostei</taxon>
        <taxon>Acanthomorphata</taxon>
        <taxon>Carangaria</taxon>
        <taxon>Pleuronectiformes</taxon>
        <taxon>Pleuronectoidei</taxon>
        <taxon>Soleidae</taxon>
        <taxon>Solea</taxon>
    </lineage>
</organism>
<feature type="region of interest" description="Disordered" evidence="1">
    <location>
        <begin position="89"/>
        <end position="142"/>
    </location>
</feature>
<feature type="compositionally biased region" description="Low complexity" evidence="1">
    <location>
        <begin position="323"/>
        <end position="332"/>
    </location>
</feature>
<feature type="region of interest" description="Disordered" evidence="1">
    <location>
        <begin position="1"/>
        <end position="60"/>
    </location>
</feature>